<feature type="domain" description="GH18" evidence="3">
    <location>
        <begin position="6"/>
        <end position="315"/>
    </location>
</feature>
<dbReference type="InterPro" id="IPR017853">
    <property type="entry name" value="GH"/>
</dbReference>
<dbReference type="SMART" id="SM00636">
    <property type="entry name" value="Glyco_18"/>
    <property type="match status" value="1"/>
</dbReference>
<dbReference type="KEGG" id="bacg:D2962_01785"/>
<keyword evidence="5" id="KW-1185">Reference proteome</keyword>
<dbReference type="PANTHER" id="PTHR46066:SF2">
    <property type="entry name" value="CHITINASE DOMAIN-CONTAINING PROTEIN 1"/>
    <property type="match status" value="1"/>
</dbReference>
<organism evidence="4 5">
    <name type="scientific">Biomaibacter acetigenes</name>
    <dbReference type="NCBI Taxonomy" id="2316383"/>
    <lineage>
        <taxon>Bacteria</taxon>
        <taxon>Bacillati</taxon>
        <taxon>Bacillota</taxon>
        <taxon>Clostridia</taxon>
        <taxon>Thermosediminibacterales</taxon>
        <taxon>Tepidanaerobacteraceae</taxon>
        <taxon>Biomaibacter</taxon>
    </lineage>
</organism>
<keyword evidence="2" id="KW-0326">Glycosidase</keyword>
<dbReference type="Gene3D" id="3.10.50.10">
    <property type="match status" value="1"/>
</dbReference>
<dbReference type="GO" id="GO:0005975">
    <property type="term" value="P:carbohydrate metabolic process"/>
    <property type="evidence" value="ECO:0007669"/>
    <property type="project" value="InterPro"/>
</dbReference>
<dbReference type="AlphaFoldDB" id="A0A3G2R9Q4"/>
<proteinExistence type="predicted"/>
<name>A0A3G2R9Q4_9FIRM</name>
<dbReference type="Proteomes" id="UP000280960">
    <property type="component" value="Chromosome"/>
</dbReference>
<dbReference type="GO" id="GO:0016798">
    <property type="term" value="F:hydrolase activity, acting on glycosyl bonds"/>
    <property type="evidence" value="ECO:0007669"/>
    <property type="project" value="UniProtKB-KW"/>
</dbReference>
<dbReference type="InterPro" id="IPR041704">
    <property type="entry name" value="CFLE_GH18"/>
</dbReference>
<evidence type="ECO:0000256" key="1">
    <source>
        <dbReference type="ARBA" id="ARBA00022801"/>
    </source>
</evidence>
<evidence type="ECO:0000259" key="3">
    <source>
        <dbReference type="PROSITE" id="PS51910"/>
    </source>
</evidence>
<dbReference type="InterPro" id="IPR029070">
    <property type="entry name" value="Chitinase_insertion_sf"/>
</dbReference>
<dbReference type="SUPFAM" id="SSF51445">
    <property type="entry name" value="(Trans)glycosidases"/>
    <property type="match status" value="1"/>
</dbReference>
<protein>
    <submittedName>
        <fullName evidence="4">Glycoside hydrolase</fullName>
    </submittedName>
</protein>
<keyword evidence="1 4" id="KW-0378">Hydrolase</keyword>
<evidence type="ECO:0000313" key="5">
    <source>
        <dbReference type="Proteomes" id="UP000280960"/>
    </source>
</evidence>
<dbReference type="InterPro" id="IPR011583">
    <property type="entry name" value="Chitinase_II/V-like_cat"/>
</dbReference>
<sequence>MLQVQKENNWYYVSTTQALTDLRLHAHEIDNLVPFWFGVTEQGTLVDQSQPEALQVARANNLPILAIVHNYSDPQMSELIHELLTTPALRENLVNSIENMLVSRGFAGVNIDFEFVPPPDRPALNAFMENLYRRLSPRFRVTISVPAELQENPQHPFSGAFDYGTLAMLADELFILAYDEHFSTPGPVASIGFVRRVLDYAITRIPRNKIKLGMAVYGYDWVAAGGMPRTLTYNEAIALARQYGATITYDEQAQESTFTYTANGVQHIVWFEDARSFSAKLDLVNEYNLGGIAVWRLGQEDPRVWNVIRAKLKTR</sequence>
<dbReference type="EMBL" id="CP033169">
    <property type="protein sequence ID" value="AYO32153.1"/>
    <property type="molecule type" value="Genomic_DNA"/>
</dbReference>
<dbReference type="PROSITE" id="PS51910">
    <property type="entry name" value="GH18_2"/>
    <property type="match status" value="1"/>
</dbReference>
<evidence type="ECO:0000313" key="4">
    <source>
        <dbReference type="EMBL" id="AYO32153.1"/>
    </source>
</evidence>
<gene>
    <name evidence="4" type="ORF">D2962_01785</name>
</gene>
<dbReference type="Gene3D" id="3.20.20.80">
    <property type="entry name" value="Glycosidases"/>
    <property type="match status" value="1"/>
</dbReference>
<dbReference type="GO" id="GO:0008061">
    <property type="term" value="F:chitin binding"/>
    <property type="evidence" value="ECO:0007669"/>
    <property type="project" value="InterPro"/>
</dbReference>
<dbReference type="PANTHER" id="PTHR46066">
    <property type="entry name" value="CHITINASE DOMAIN-CONTAINING PROTEIN 1 FAMILY MEMBER"/>
    <property type="match status" value="1"/>
</dbReference>
<dbReference type="CDD" id="cd02874">
    <property type="entry name" value="GH18_CFLE_spore_hydrolase"/>
    <property type="match status" value="1"/>
</dbReference>
<dbReference type="Pfam" id="PF00704">
    <property type="entry name" value="Glyco_hydro_18"/>
    <property type="match status" value="1"/>
</dbReference>
<reference evidence="4 5" key="1">
    <citation type="submission" date="2018-10" db="EMBL/GenBank/DDBJ databases">
        <authorList>
            <person name="Zhang X."/>
        </authorList>
    </citation>
    <scope>NUCLEOTIDE SEQUENCE [LARGE SCALE GENOMIC DNA]</scope>
    <source>
        <strain evidence="4 5">SK-G1</strain>
    </source>
</reference>
<evidence type="ECO:0000256" key="2">
    <source>
        <dbReference type="ARBA" id="ARBA00023295"/>
    </source>
</evidence>
<accession>A0A3G2R9Q4</accession>
<dbReference type="InterPro" id="IPR001223">
    <property type="entry name" value="Glyco_hydro18_cat"/>
</dbReference>